<reference evidence="1 2" key="1">
    <citation type="submission" date="2013-09" db="EMBL/GenBank/DDBJ databases">
        <title>Corchorus capsularis genome sequencing.</title>
        <authorList>
            <person name="Alam M."/>
            <person name="Haque M.S."/>
            <person name="Islam M.S."/>
            <person name="Emdad E.M."/>
            <person name="Islam M.M."/>
            <person name="Ahmed B."/>
            <person name="Halim A."/>
            <person name="Hossen Q.M.M."/>
            <person name="Hossain M.Z."/>
            <person name="Ahmed R."/>
            <person name="Khan M.M."/>
            <person name="Islam R."/>
            <person name="Rashid M.M."/>
            <person name="Khan S.A."/>
            <person name="Rahman M.S."/>
            <person name="Alam M."/>
        </authorList>
    </citation>
    <scope>NUCLEOTIDE SEQUENCE [LARGE SCALE GENOMIC DNA]</scope>
    <source>
        <strain evidence="2">cv. CVL-1</strain>
        <tissue evidence="1">Whole seedling</tissue>
    </source>
</reference>
<protein>
    <submittedName>
        <fullName evidence="1">Uncharacterized protein</fullName>
    </submittedName>
</protein>
<proteinExistence type="predicted"/>
<keyword evidence="2" id="KW-1185">Reference proteome</keyword>
<dbReference type="Proteomes" id="UP000188268">
    <property type="component" value="Unassembled WGS sequence"/>
</dbReference>
<dbReference type="Gramene" id="OMO49669">
    <property type="protein sequence ID" value="OMO49669"/>
    <property type="gene ID" value="CCACVL1_30860"/>
</dbReference>
<gene>
    <name evidence="1" type="ORF">CCACVL1_30860</name>
</gene>
<evidence type="ECO:0000313" key="2">
    <source>
        <dbReference type="Proteomes" id="UP000188268"/>
    </source>
</evidence>
<dbReference type="AlphaFoldDB" id="A0A1R3FUY0"/>
<dbReference type="EMBL" id="AWWV01016422">
    <property type="protein sequence ID" value="OMO49669.1"/>
    <property type="molecule type" value="Genomic_DNA"/>
</dbReference>
<organism evidence="1 2">
    <name type="scientific">Corchorus capsularis</name>
    <name type="common">Jute</name>
    <dbReference type="NCBI Taxonomy" id="210143"/>
    <lineage>
        <taxon>Eukaryota</taxon>
        <taxon>Viridiplantae</taxon>
        <taxon>Streptophyta</taxon>
        <taxon>Embryophyta</taxon>
        <taxon>Tracheophyta</taxon>
        <taxon>Spermatophyta</taxon>
        <taxon>Magnoliopsida</taxon>
        <taxon>eudicotyledons</taxon>
        <taxon>Gunneridae</taxon>
        <taxon>Pentapetalae</taxon>
        <taxon>rosids</taxon>
        <taxon>malvids</taxon>
        <taxon>Malvales</taxon>
        <taxon>Malvaceae</taxon>
        <taxon>Grewioideae</taxon>
        <taxon>Apeibeae</taxon>
        <taxon>Corchorus</taxon>
    </lineage>
</organism>
<comment type="caution">
    <text evidence="1">The sequence shown here is derived from an EMBL/GenBank/DDBJ whole genome shotgun (WGS) entry which is preliminary data.</text>
</comment>
<sequence length="21" mass="2372">MAEGLSYRGIPISVNFIQFND</sequence>
<name>A0A1R3FUY0_COCAP</name>
<accession>A0A1R3FUY0</accession>
<evidence type="ECO:0000313" key="1">
    <source>
        <dbReference type="EMBL" id="OMO49669.1"/>
    </source>
</evidence>